<evidence type="ECO:0000313" key="1">
    <source>
        <dbReference type="EMBL" id="SKA79815.1"/>
    </source>
</evidence>
<dbReference type="Proteomes" id="UP000189735">
    <property type="component" value="Unassembled WGS sequence"/>
</dbReference>
<name>A0A1T4WSK6_9MICO</name>
<evidence type="ECO:0000313" key="2">
    <source>
        <dbReference type="Proteomes" id="UP000189735"/>
    </source>
</evidence>
<protein>
    <submittedName>
        <fullName evidence="1">Uncharacterized protein</fullName>
    </submittedName>
</protein>
<dbReference type="AlphaFoldDB" id="A0A1T4WSK6"/>
<sequence>MSDHIYRAAKAPTSPDWTEHVLDATGLTMFVGNLMFTPP</sequence>
<accession>A0A1T4WSK6</accession>
<organism evidence="1 2">
    <name type="scientific">Agreia bicolorata</name>
    <dbReference type="NCBI Taxonomy" id="110935"/>
    <lineage>
        <taxon>Bacteria</taxon>
        <taxon>Bacillati</taxon>
        <taxon>Actinomycetota</taxon>
        <taxon>Actinomycetes</taxon>
        <taxon>Micrococcales</taxon>
        <taxon>Microbacteriaceae</taxon>
        <taxon>Agreia</taxon>
    </lineage>
</organism>
<gene>
    <name evidence="1" type="ORF">SAMN06295879_0127</name>
</gene>
<dbReference type="EMBL" id="FUYG01000001">
    <property type="protein sequence ID" value="SKA79815.1"/>
    <property type="molecule type" value="Genomic_DNA"/>
</dbReference>
<reference evidence="2" key="1">
    <citation type="submission" date="2017-02" db="EMBL/GenBank/DDBJ databases">
        <authorList>
            <person name="Varghese N."/>
            <person name="Submissions S."/>
        </authorList>
    </citation>
    <scope>NUCLEOTIDE SEQUENCE [LARGE SCALE GENOMIC DNA]</scope>
    <source>
        <strain evidence="2">VKM Ac-2052</strain>
    </source>
</reference>
<proteinExistence type="predicted"/>